<keyword evidence="2" id="KW-1185">Reference proteome</keyword>
<organism evidence="1 2">
    <name type="scientific">Lasiodiplodia mahajangana</name>
    <dbReference type="NCBI Taxonomy" id="1108764"/>
    <lineage>
        <taxon>Eukaryota</taxon>
        <taxon>Fungi</taxon>
        <taxon>Dikarya</taxon>
        <taxon>Ascomycota</taxon>
        <taxon>Pezizomycotina</taxon>
        <taxon>Dothideomycetes</taxon>
        <taxon>Dothideomycetes incertae sedis</taxon>
        <taxon>Botryosphaeriales</taxon>
        <taxon>Botryosphaeriaceae</taxon>
        <taxon>Lasiodiplodia</taxon>
    </lineage>
</organism>
<evidence type="ECO:0000313" key="2">
    <source>
        <dbReference type="Proteomes" id="UP001153332"/>
    </source>
</evidence>
<accession>A0ACC2K0M8</accession>
<comment type="caution">
    <text evidence="1">The sequence shown here is derived from an EMBL/GenBank/DDBJ whole genome shotgun (WGS) entry which is preliminary data.</text>
</comment>
<sequence length="1326" mass="148215">MASEEWERYKGIILNLYLLEGNPLREIVSYMQQKHNFIKKPSQYEYQFKKWGVKKNLKRKDWENLHSQLQKRAGKQSEVTVHGFTLSAKKVRRETQRYATIPTAKKFGKRVHSPEAGNNTMIARVRSPKIVENIAWPHLPWFDFKRRIMPVLENPSDLLNIMLAPIFSGKTLGLSSVFGVSRSIYKGPAHPLELWQAILRHSDAIPDNSEDTLRRTQTTEQLNKPLFMATRVLRFIFFRLSNKLVFLSDSDDQFILHLVDAFSRSNQDILSRILSGNCESSNAIKEEVYGSAIRQKNYRIVSRLLDLGVDPHLPISGRYDTYGSTLRGGRLRGGIINLDSREMRIGPPCGMQEAALACDTRLGRLLFKARAKTKDTSPTRRVASLSSMVALTSGHASDFEASMEFMQLLAEHGALTSCTRSELASAIGISISVGNNRVAEFLIEEGATIIPREEVFREYVDRGIYSDQLQDFGINLTPLNIAIISENGEMIERLLQPVLSHTTHISAQDIRHLLITSCSVGDVDTTSKVLMRHPNILCGWTQGITPLAATAWNQDNTIAELLLSLGAHVGPTPRNGILERSAPAPLHVAAWHGNTDLVQRLMDNDADCNVRYAFKEGPLFRRPRLWIPEGIEGTALSPLQLALGNENLETALALIPFSNLFGGELAMAVQLGDEAIISEIISKKPDIASIDIWRDETAFEAAVKVGNLTVIALHFSQGGSYESKAFLKAVEASIKTKDYSIVHTLASCRPIGEIDSDEAFSLVLSIEAREWDLAFLLIRDPFLPARLSPCECYDAHTNPLEVSIVDKDYCRCWTPLSVALLSENMELIDEMTQRGYIFRSCDVRALQHVTDATRQAASSKFHLETMDLSCQRIFLLYAIASGDVERVLRHIRLVDTMNFVCLSEGKDLMGLISPLIVAVHIGNTEIISIILGEGANIDFEVDGETALARAVDLGEWRGKLDVVELLLDRGASIQDLYDFPSFRMCSLLLDHGFFATSPLQVIEGVTVLGSAVRNGDFEMAQLLLSRGVDVNAVPTEEGSSTALEAAAKSGKIDMIHLLLGTGAKIDGEMRIYYVRSVGFAIRRGHWTIANFLKEYGSWSIHDQILYDSPGILADPARFSYDEENDCWHPLEHAPPGCDVSSIAQSSCSSEDLSAKSSESLYEEQGMPDGRVRPEEYAAYESEWLPSSSHNKHFVPQLYQNNIIPPHVVHNQLNFADNPTLDFDTASLRIPDYQRVIELDETERDNSVAQLSSDYNCHNTTASSAMGSIENKAAMDREELPDFEEDTYDPGAEFRDRQIMPLTDEMDWESVFASVDFDELNYGLEVW</sequence>
<name>A0ACC2K0M8_9PEZI</name>
<reference evidence="1" key="1">
    <citation type="submission" date="2022-12" db="EMBL/GenBank/DDBJ databases">
        <title>Genome Sequence of Lasiodiplodia mahajangana.</title>
        <authorList>
            <person name="Buettner E."/>
        </authorList>
    </citation>
    <scope>NUCLEOTIDE SEQUENCE</scope>
    <source>
        <strain evidence="1">VT137</strain>
    </source>
</reference>
<proteinExistence type="predicted"/>
<evidence type="ECO:0000313" key="1">
    <source>
        <dbReference type="EMBL" id="KAJ8133340.1"/>
    </source>
</evidence>
<dbReference type="Proteomes" id="UP001153332">
    <property type="component" value="Unassembled WGS sequence"/>
</dbReference>
<protein>
    <submittedName>
        <fullName evidence="1">Uncharacterized protein</fullName>
    </submittedName>
</protein>
<gene>
    <name evidence="1" type="ORF">O1611_g283</name>
</gene>
<dbReference type="EMBL" id="JAPUUL010000021">
    <property type="protein sequence ID" value="KAJ8133340.1"/>
    <property type="molecule type" value="Genomic_DNA"/>
</dbReference>